<feature type="transmembrane region" description="Helical" evidence="5">
    <location>
        <begin position="7"/>
        <end position="38"/>
    </location>
</feature>
<evidence type="ECO:0000256" key="4">
    <source>
        <dbReference type="ARBA" id="ARBA00023136"/>
    </source>
</evidence>
<dbReference type="Gene3D" id="2.40.50.140">
    <property type="entry name" value="Nucleic acid-binding proteins"/>
    <property type="match status" value="1"/>
</dbReference>
<evidence type="ECO:0000256" key="3">
    <source>
        <dbReference type="ARBA" id="ARBA00022989"/>
    </source>
</evidence>
<organism evidence="7 8">
    <name type="scientific">Clostridium vincentii</name>
    <dbReference type="NCBI Taxonomy" id="52704"/>
    <lineage>
        <taxon>Bacteria</taxon>
        <taxon>Bacillati</taxon>
        <taxon>Bacillota</taxon>
        <taxon>Clostridia</taxon>
        <taxon>Eubacteriales</taxon>
        <taxon>Clostridiaceae</taxon>
        <taxon>Clostridium</taxon>
    </lineage>
</organism>
<keyword evidence="3 5" id="KW-1133">Transmembrane helix</keyword>
<sequence length="142" mass="15531">MGILLFWLVLSIGAILIDIFTSAFLFVWFAIGGFAAIAGGLAGLEFPAQLGIFIVVSIISISIGYPLAKKKFKNTISIPLMEETYIGKIFLAQEDIDKTLRFKVGGVYWTGKNDGAKINKGEKFKVLGIEGNKLLIEGIREE</sequence>
<keyword evidence="4 5" id="KW-0472">Membrane</keyword>
<feature type="transmembrane region" description="Helical" evidence="5">
    <location>
        <begin position="50"/>
        <end position="68"/>
    </location>
</feature>
<dbReference type="InterPro" id="IPR012340">
    <property type="entry name" value="NA-bd_OB-fold"/>
</dbReference>
<dbReference type="AlphaFoldDB" id="A0A2T0BJH1"/>
<evidence type="ECO:0000259" key="6">
    <source>
        <dbReference type="Pfam" id="PF01957"/>
    </source>
</evidence>
<protein>
    <recommendedName>
        <fullName evidence="6">NfeD-like C-terminal domain-containing protein</fullName>
    </recommendedName>
</protein>
<reference evidence="7 8" key="1">
    <citation type="submission" date="2018-03" db="EMBL/GenBank/DDBJ databases">
        <title>Genome sequence of Clostridium vincentii DSM 10228.</title>
        <authorList>
            <person name="Poehlein A."/>
            <person name="Daniel R."/>
        </authorList>
    </citation>
    <scope>NUCLEOTIDE SEQUENCE [LARGE SCALE GENOMIC DNA]</scope>
    <source>
        <strain evidence="7 8">DSM 10228</strain>
    </source>
</reference>
<dbReference type="InterPro" id="IPR052165">
    <property type="entry name" value="Membrane_assoc_protease"/>
</dbReference>
<accession>A0A2T0BJH1</accession>
<dbReference type="EMBL" id="PVXQ01000003">
    <property type="protein sequence ID" value="PRR84048.1"/>
    <property type="molecule type" value="Genomic_DNA"/>
</dbReference>
<keyword evidence="8" id="KW-1185">Reference proteome</keyword>
<evidence type="ECO:0000313" key="8">
    <source>
        <dbReference type="Proteomes" id="UP000239471"/>
    </source>
</evidence>
<dbReference type="OrthoDB" id="1726749at2"/>
<dbReference type="GO" id="GO:0005886">
    <property type="term" value="C:plasma membrane"/>
    <property type="evidence" value="ECO:0007669"/>
    <property type="project" value="TreeGrafter"/>
</dbReference>
<dbReference type="Proteomes" id="UP000239471">
    <property type="component" value="Unassembled WGS sequence"/>
</dbReference>
<dbReference type="InterPro" id="IPR002810">
    <property type="entry name" value="NfeD-like_C"/>
</dbReference>
<dbReference type="RefSeq" id="WP_106058391.1">
    <property type="nucleotide sequence ID" value="NZ_PVXQ01000003.1"/>
</dbReference>
<evidence type="ECO:0000256" key="1">
    <source>
        <dbReference type="ARBA" id="ARBA00004141"/>
    </source>
</evidence>
<dbReference type="Pfam" id="PF01957">
    <property type="entry name" value="NfeD"/>
    <property type="match status" value="1"/>
</dbReference>
<dbReference type="PANTHER" id="PTHR33507:SF3">
    <property type="entry name" value="INNER MEMBRANE PROTEIN YBBJ"/>
    <property type="match status" value="1"/>
</dbReference>
<dbReference type="SUPFAM" id="SSF141322">
    <property type="entry name" value="NfeD domain-like"/>
    <property type="match status" value="1"/>
</dbReference>
<feature type="domain" description="NfeD-like C-terminal" evidence="6">
    <location>
        <begin position="83"/>
        <end position="137"/>
    </location>
</feature>
<keyword evidence="2 5" id="KW-0812">Transmembrane</keyword>
<proteinExistence type="predicted"/>
<comment type="caution">
    <text evidence="7">The sequence shown here is derived from an EMBL/GenBank/DDBJ whole genome shotgun (WGS) entry which is preliminary data.</text>
</comment>
<evidence type="ECO:0000313" key="7">
    <source>
        <dbReference type="EMBL" id="PRR84048.1"/>
    </source>
</evidence>
<comment type="subcellular location">
    <subcellularLocation>
        <location evidence="1">Membrane</location>
        <topology evidence="1">Multi-pass membrane protein</topology>
    </subcellularLocation>
</comment>
<gene>
    <name evidence="7" type="ORF">CLVI_03460</name>
</gene>
<evidence type="ECO:0000256" key="2">
    <source>
        <dbReference type="ARBA" id="ARBA00022692"/>
    </source>
</evidence>
<evidence type="ECO:0000256" key="5">
    <source>
        <dbReference type="SAM" id="Phobius"/>
    </source>
</evidence>
<name>A0A2T0BJH1_9CLOT</name>
<dbReference type="PANTHER" id="PTHR33507">
    <property type="entry name" value="INNER MEMBRANE PROTEIN YBBJ"/>
    <property type="match status" value="1"/>
</dbReference>